<organism evidence="1 2">
    <name type="scientific">Escherichia coli</name>
    <dbReference type="NCBI Taxonomy" id="562"/>
    <lineage>
        <taxon>Bacteria</taxon>
        <taxon>Pseudomonadati</taxon>
        <taxon>Pseudomonadota</taxon>
        <taxon>Gammaproteobacteria</taxon>
        <taxon>Enterobacterales</taxon>
        <taxon>Enterobacteriaceae</taxon>
        <taxon>Escherichia</taxon>
    </lineage>
</organism>
<gene>
    <name evidence="1" type="primary">purL_4</name>
    <name evidence="1" type="ORF">NCTC10429_02062</name>
</gene>
<protein>
    <submittedName>
        <fullName evidence="1">Phosphoribosylformylglycinamidine synthase</fullName>
        <ecNumber evidence="1">6.3.5.3</ecNumber>
    </submittedName>
</protein>
<evidence type="ECO:0000313" key="1">
    <source>
        <dbReference type="EMBL" id="STL85540.1"/>
    </source>
</evidence>
<evidence type="ECO:0000313" key="2">
    <source>
        <dbReference type="Proteomes" id="UP000254088"/>
    </source>
</evidence>
<dbReference type="EMBL" id="UGEX01000001">
    <property type="protein sequence ID" value="STL85540.1"/>
    <property type="molecule type" value="Genomic_DNA"/>
</dbReference>
<dbReference type="Proteomes" id="UP000254088">
    <property type="component" value="Unassembled WGS sequence"/>
</dbReference>
<reference evidence="1 2" key="1">
    <citation type="submission" date="2018-06" db="EMBL/GenBank/DDBJ databases">
        <authorList>
            <consortium name="Pathogen Informatics"/>
            <person name="Doyle S."/>
        </authorList>
    </citation>
    <scope>NUCLEOTIDE SEQUENCE [LARGE SCALE GENOMIC DNA]</scope>
    <source>
        <strain evidence="1 2">NCTC10429</strain>
    </source>
</reference>
<sequence>MIGEATEELHLSLHDRHFDNQPIDLPLDVLLGKTPKMTRDVQTLKAKGDALAREGSPLQTR</sequence>
<dbReference type="GO" id="GO:0004642">
    <property type="term" value="F:phosphoribosylformylglycinamidine synthase activity"/>
    <property type="evidence" value="ECO:0007669"/>
    <property type="project" value="UniProtKB-EC"/>
</dbReference>
<proteinExistence type="predicted"/>
<name>A0A377C5R4_ECOLX</name>
<accession>A0A377C5R4</accession>
<keyword evidence="1" id="KW-0436">Ligase</keyword>
<dbReference type="EC" id="6.3.5.3" evidence="1"/>
<dbReference type="AlphaFoldDB" id="A0A377C5R4"/>